<gene>
    <name evidence="1" type="ORF">ACFPPC_23680</name>
</gene>
<name>A0ABW0HG68_9HYPH</name>
<dbReference type="Proteomes" id="UP001596104">
    <property type="component" value="Unassembled WGS sequence"/>
</dbReference>
<dbReference type="InterPro" id="IPR021558">
    <property type="entry name" value="MazE-like"/>
</dbReference>
<sequence length="80" mass="9152">MLLVIGDIAVAAVAERMRDMRRRRRERGLREVRLLIPDARSPAVRARIARQVARLDPAVEDDALRWIESVSEFDNPASDD</sequence>
<protein>
    <submittedName>
        <fullName evidence="1">Antitoxin MazE-like protein</fullName>
    </submittedName>
</protein>
<dbReference type="RefSeq" id="WP_377011688.1">
    <property type="nucleotide sequence ID" value="NZ_JBHSLV010000055.1"/>
</dbReference>
<dbReference type="EMBL" id="JBHSLV010000055">
    <property type="protein sequence ID" value="MFC5395637.1"/>
    <property type="molecule type" value="Genomic_DNA"/>
</dbReference>
<reference evidence="2" key="1">
    <citation type="journal article" date="2019" name="Int. J. Syst. Evol. Microbiol.">
        <title>The Global Catalogue of Microorganisms (GCM) 10K type strain sequencing project: providing services to taxonomists for standard genome sequencing and annotation.</title>
        <authorList>
            <consortium name="The Broad Institute Genomics Platform"/>
            <consortium name="The Broad Institute Genome Sequencing Center for Infectious Disease"/>
            <person name="Wu L."/>
            <person name="Ma J."/>
        </authorList>
    </citation>
    <scope>NUCLEOTIDE SEQUENCE [LARGE SCALE GENOMIC DNA]</scope>
    <source>
        <strain evidence="2">CGMCC 1.16326</strain>
    </source>
</reference>
<organism evidence="1 2">
    <name type="scientific">Bosea vestrisii</name>
    <dbReference type="NCBI Taxonomy" id="151416"/>
    <lineage>
        <taxon>Bacteria</taxon>
        <taxon>Pseudomonadati</taxon>
        <taxon>Pseudomonadota</taxon>
        <taxon>Alphaproteobacteria</taxon>
        <taxon>Hyphomicrobiales</taxon>
        <taxon>Boseaceae</taxon>
        <taxon>Bosea</taxon>
    </lineage>
</organism>
<evidence type="ECO:0000313" key="1">
    <source>
        <dbReference type="EMBL" id="MFC5395637.1"/>
    </source>
</evidence>
<accession>A0ABW0HG68</accession>
<keyword evidence="2" id="KW-1185">Reference proteome</keyword>
<dbReference type="Pfam" id="PF11455">
    <property type="entry name" value="MazE-like"/>
    <property type="match status" value="1"/>
</dbReference>
<comment type="caution">
    <text evidence="1">The sequence shown here is derived from an EMBL/GenBank/DDBJ whole genome shotgun (WGS) entry which is preliminary data.</text>
</comment>
<proteinExistence type="predicted"/>
<evidence type="ECO:0000313" key="2">
    <source>
        <dbReference type="Proteomes" id="UP001596104"/>
    </source>
</evidence>